<gene>
    <name evidence="2" type="ORF">Zmor_026991</name>
</gene>
<sequence>MDKATKRFVKDKDKEHSGETSKWSSCESTKKWQLTRKREGNLKGNERCRFEYQGLLSHYKKYIKETKVLWWRNFVRFVGNADPCGSHFKLCRSEKNEGLVGV</sequence>
<evidence type="ECO:0000256" key="1">
    <source>
        <dbReference type="SAM" id="MobiDB-lite"/>
    </source>
</evidence>
<reference evidence="2" key="1">
    <citation type="journal article" date="2023" name="G3 (Bethesda)">
        <title>Whole genome assemblies of Zophobas morio and Tenebrio molitor.</title>
        <authorList>
            <person name="Kaur S."/>
            <person name="Stinson S.A."/>
            <person name="diCenzo G.C."/>
        </authorList>
    </citation>
    <scope>NUCLEOTIDE SEQUENCE</scope>
    <source>
        <strain evidence="2">QUZm001</strain>
    </source>
</reference>
<evidence type="ECO:0000313" key="2">
    <source>
        <dbReference type="EMBL" id="KAJ3644325.1"/>
    </source>
</evidence>
<evidence type="ECO:0000313" key="3">
    <source>
        <dbReference type="Proteomes" id="UP001168821"/>
    </source>
</evidence>
<dbReference type="Proteomes" id="UP001168821">
    <property type="component" value="Unassembled WGS sequence"/>
</dbReference>
<protein>
    <submittedName>
        <fullName evidence="2">Uncharacterized protein</fullName>
    </submittedName>
</protein>
<dbReference type="AlphaFoldDB" id="A0AA38HVQ0"/>
<organism evidence="2 3">
    <name type="scientific">Zophobas morio</name>
    <dbReference type="NCBI Taxonomy" id="2755281"/>
    <lineage>
        <taxon>Eukaryota</taxon>
        <taxon>Metazoa</taxon>
        <taxon>Ecdysozoa</taxon>
        <taxon>Arthropoda</taxon>
        <taxon>Hexapoda</taxon>
        <taxon>Insecta</taxon>
        <taxon>Pterygota</taxon>
        <taxon>Neoptera</taxon>
        <taxon>Endopterygota</taxon>
        <taxon>Coleoptera</taxon>
        <taxon>Polyphaga</taxon>
        <taxon>Cucujiformia</taxon>
        <taxon>Tenebrionidae</taxon>
        <taxon>Zophobas</taxon>
    </lineage>
</organism>
<feature type="region of interest" description="Disordered" evidence="1">
    <location>
        <begin position="1"/>
        <end position="24"/>
    </location>
</feature>
<keyword evidence="3" id="KW-1185">Reference proteome</keyword>
<comment type="caution">
    <text evidence="2">The sequence shown here is derived from an EMBL/GenBank/DDBJ whole genome shotgun (WGS) entry which is preliminary data.</text>
</comment>
<dbReference type="EMBL" id="JALNTZ010000008">
    <property type="protein sequence ID" value="KAJ3644325.1"/>
    <property type="molecule type" value="Genomic_DNA"/>
</dbReference>
<feature type="compositionally biased region" description="Basic and acidic residues" evidence="1">
    <location>
        <begin position="1"/>
        <end position="19"/>
    </location>
</feature>
<proteinExistence type="predicted"/>
<accession>A0AA38HVQ0</accession>
<name>A0AA38HVQ0_9CUCU</name>